<dbReference type="RefSeq" id="WP_075054514.1">
    <property type="nucleotide sequence ID" value="NZ_CP007536.1"/>
</dbReference>
<dbReference type="Gene3D" id="3.30.70.100">
    <property type="match status" value="1"/>
</dbReference>
<dbReference type="OrthoDB" id="10245at2157"/>
<name>A0A060HPP7_9ARCH</name>
<dbReference type="GeneID" id="74946552"/>
<reference evidence="3 4" key="1">
    <citation type="journal article" date="2014" name="Int. J. Syst. Evol. Microbiol.">
        <title>Nitrososphaera viennensis gen. nov., sp. nov., an aerobic and mesophilic, ammonia-oxidizing archaeon from soil and a member of the archaeal phylum Thaumarchaeota.</title>
        <authorList>
            <person name="Stieglmeier M."/>
            <person name="Klingl A."/>
            <person name="Alves R.J."/>
            <person name="Rittmann S.K."/>
            <person name="Melcher M."/>
            <person name="Leisch N."/>
            <person name="Schleper C."/>
        </authorList>
    </citation>
    <scope>NUCLEOTIDE SEQUENCE [LARGE SCALE GENOMIC DNA]</scope>
    <source>
        <strain evidence="3">EN76</strain>
    </source>
</reference>
<dbReference type="GO" id="GO:0046872">
    <property type="term" value="F:metal ion binding"/>
    <property type="evidence" value="ECO:0007669"/>
    <property type="project" value="UniProtKB-KW"/>
</dbReference>
<dbReference type="PROSITE" id="PS50846">
    <property type="entry name" value="HMA_2"/>
    <property type="match status" value="1"/>
</dbReference>
<sequence length="77" mass="8794">MAAVQKALFKVVGMYCTTCKPIVEKQLKGEQAIKKIDIDFMTDSVIVEYDSSLITKEEIKEKLERSGYQFVRRAATM</sequence>
<dbReference type="InterPro" id="IPR017969">
    <property type="entry name" value="Heavy-metal-associated_CS"/>
</dbReference>
<dbReference type="KEGG" id="nvn:NVIE_012910"/>
<gene>
    <name evidence="3" type="ORF">NVIE_012910</name>
</gene>
<dbReference type="Pfam" id="PF00403">
    <property type="entry name" value="HMA"/>
    <property type="match status" value="1"/>
</dbReference>
<dbReference type="STRING" id="926571.NVIE_012910"/>
<proteinExistence type="predicted"/>
<accession>A0A060HPP7</accession>
<dbReference type="HOGENOM" id="CLU_134973_10_4_2"/>
<keyword evidence="4" id="KW-1185">Reference proteome</keyword>
<dbReference type="AlphaFoldDB" id="A0A060HPP7"/>
<dbReference type="InterPro" id="IPR006121">
    <property type="entry name" value="HMA_dom"/>
</dbReference>
<evidence type="ECO:0000256" key="1">
    <source>
        <dbReference type="ARBA" id="ARBA00022723"/>
    </source>
</evidence>
<dbReference type="PROSITE" id="PS01047">
    <property type="entry name" value="HMA_1"/>
    <property type="match status" value="1"/>
</dbReference>
<evidence type="ECO:0000259" key="2">
    <source>
        <dbReference type="PROSITE" id="PS50846"/>
    </source>
</evidence>
<protein>
    <submittedName>
        <fullName evidence="3">Putative heavy metal transport/detoxification protein</fullName>
    </submittedName>
</protein>
<dbReference type="InterPro" id="IPR036163">
    <property type="entry name" value="HMA_dom_sf"/>
</dbReference>
<keyword evidence="1" id="KW-0479">Metal-binding</keyword>
<dbReference type="EMBL" id="CP007536">
    <property type="protein sequence ID" value="AIC15526.1"/>
    <property type="molecule type" value="Genomic_DNA"/>
</dbReference>
<dbReference type="Proteomes" id="UP000027093">
    <property type="component" value="Chromosome"/>
</dbReference>
<feature type="domain" description="HMA" evidence="2">
    <location>
        <begin position="5"/>
        <end position="71"/>
    </location>
</feature>
<evidence type="ECO:0000313" key="3">
    <source>
        <dbReference type="EMBL" id="AIC15526.1"/>
    </source>
</evidence>
<dbReference type="SUPFAM" id="SSF55008">
    <property type="entry name" value="HMA, heavy metal-associated domain"/>
    <property type="match status" value="1"/>
</dbReference>
<dbReference type="CDD" id="cd00371">
    <property type="entry name" value="HMA"/>
    <property type="match status" value="1"/>
</dbReference>
<organism evidence="3 4">
    <name type="scientific">Nitrososphaera viennensis EN76</name>
    <dbReference type="NCBI Taxonomy" id="926571"/>
    <lineage>
        <taxon>Archaea</taxon>
        <taxon>Nitrososphaerota</taxon>
        <taxon>Nitrososphaeria</taxon>
        <taxon>Nitrososphaerales</taxon>
        <taxon>Nitrososphaeraceae</taxon>
        <taxon>Nitrososphaera</taxon>
    </lineage>
</organism>
<evidence type="ECO:0000313" key="4">
    <source>
        <dbReference type="Proteomes" id="UP000027093"/>
    </source>
</evidence>